<dbReference type="Pfam" id="PF00990">
    <property type="entry name" value="GGDEF"/>
    <property type="match status" value="1"/>
</dbReference>
<dbReference type="InterPro" id="IPR000160">
    <property type="entry name" value="GGDEF_dom"/>
</dbReference>
<dbReference type="NCBIfam" id="TIGR00254">
    <property type="entry name" value="GGDEF"/>
    <property type="match status" value="1"/>
</dbReference>
<dbReference type="AlphaFoldDB" id="A0A7S8C2H5"/>
<dbReference type="EMBL" id="CP058214">
    <property type="protein sequence ID" value="QPC42159.1"/>
    <property type="molecule type" value="Genomic_DNA"/>
</dbReference>
<evidence type="ECO:0000256" key="2">
    <source>
        <dbReference type="ARBA" id="ARBA00034247"/>
    </source>
</evidence>
<protein>
    <recommendedName>
        <fullName evidence="1">diguanylate cyclase</fullName>
        <ecNumber evidence="1">2.7.7.65</ecNumber>
    </recommendedName>
</protein>
<comment type="catalytic activity">
    <reaction evidence="2">
        <text>2 GTP = 3',3'-c-di-GMP + 2 diphosphate</text>
        <dbReference type="Rhea" id="RHEA:24898"/>
        <dbReference type="ChEBI" id="CHEBI:33019"/>
        <dbReference type="ChEBI" id="CHEBI:37565"/>
        <dbReference type="ChEBI" id="CHEBI:58805"/>
        <dbReference type="EC" id="2.7.7.65"/>
    </reaction>
</comment>
<dbReference type="EC" id="2.7.7.65" evidence="1"/>
<dbReference type="SUPFAM" id="SSF55073">
    <property type="entry name" value="Nucleotide cyclase"/>
    <property type="match status" value="1"/>
</dbReference>
<reference evidence="6 7" key="1">
    <citation type="submission" date="2020-06" db="EMBL/GenBank/DDBJ databases">
        <title>Genome sequence of 2 isolates from Red Sea Mangroves.</title>
        <authorList>
            <person name="Sefrji F."/>
            <person name="Michoud G."/>
            <person name="Merlino G."/>
            <person name="Daffonchio D."/>
        </authorList>
    </citation>
    <scope>NUCLEOTIDE SEQUENCE [LARGE SCALE GENOMIC DNA]</scope>
    <source>
        <strain evidence="6 7">R1DC25</strain>
    </source>
</reference>
<evidence type="ECO:0000256" key="4">
    <source>
        <dbReference type="SAM" id="MobiDB-lite"/>
    </source>
</evidence>
<dbReference type="PANTHER" id="PTHR45138">
    <property type="entry name" value="REGULATORY COMPONENTS OF SENSORY TRANSDUCTION SYSTEM"/>
    <property type="match status" value="1"/>
</dbReference>
<dbReference type="PANTHER" id="PTHR45138:SF9">
    <property type="entry name" value="DIGUANYLATE CYCLASE DGCM-RELATED"/>
    <property type="match status" value="1"/>
</dbReference>
<dbReference type="Gene3D" id="3.30.70.270">
    <property type="match status" value="1"/>
</dbReference>
<dbReference type="InterPro" id="IPR029787">
    <property type="entry name" value="Nucleotide_cyclase"/>
</dbReference>
<dbReference type="PROSITE" id="PS50887">
    <property type="entry name" value="GGDEF"/>
    <property type="match status" value="1"/>
</dbReference>
<dbReference type="GO" id="GO:0052621">
    <property type="term" value="F:diguanylate cyclase activity"/>
    <property type="evidence" value="ECO:0007669"/>
    <property type="project" value="UniProtKB-EC"/>
</dbReference>
<feature type="domain" description="GGDEF" evidence="5">
    <location>
        <begin position="83"/>
        <end position="215"/>
    </location>
</feature>
<evidence type="ECO:0000313" key="6">
    <source>
        <dbReference type="EMBL" id="QPC42159.1"/>
    </source>
</evidence>
<dbReference type="InterPro" id="IPR050469">
    <property type="entry name" value="Diguanylate_Cyclase"/>
</dbReference>
<evidence type="ECO:0000256" key="3">
    <source>
        <dbReference type="SAM" id="Coils"/>
    </source>
</evidence>
<name>A0A7S8C2H5_9HYPH</name>
<evidence type="ECO:0000259" key="5">
    <source>
        <dbReference type="PROSITE" id="PS50887"/>
    </source>
</evidence>
<feature type="coiled-coil region" evidence="3">
    <location>
        <begin position="24"/>
        <end position="51"/>
    </location>
</feature>
<dbReference type="SMART" id="SM00267">
    <property type="entry name" value="GGDEF"/>
    <property type="match status" value="1"/>
</dbReference>
<feature type="region of interest" description="Disordered" evidence="4">
    <location>
        <begin position="1"/>
        <end position="20"/>
    </location>
</feature>
<dbReference type="Proteomes" id="UP000593594">
    <property type="component" value="Chromosome"/>
</dbReference>
<keyword evidence="3" id="KW-0175">Coiled coil</keyword>
<dbReference type="InterPro" id="IPR043128">
    <property type="entry name" value="Rev_trsase/Diguanyl_cyclase"/>
</dbReference>
<gene>
    <name evidence="6" type="ORF">HW532_05245</name>
</gene>
<accession>A0A7S8C2H5</accession>
<evidence type="ECO:0000256" key="1">
    <source>
        <dbReference type="ARBA" id="ARBA00012528"/>
    </source>
</evidence>
<proteinExistence type="predicted"/>
<dbReference type="CDD" id="cd01949">
    <property type="entry name" value="GGDEF"/>
    <property type="match status" value="1"/>
</dbReference>
<sequence length="220" mass="23780">MGSVMNLPAPDFPGFGEPSADDGLEGLHSELARLRDELDATRARVRQLEEAVDQDPLVPPVLNRRAFERELYRTWSSSRRHGVAACLIYLDVDGLKAVNDTHGHAAGDSVLRHVSRVLMASVRRTDKVGRLGGDEFGILMERIEVHEARRLAEAIRTHIGADTLVGIDCGVAISVSVGVASFDGSDSGYEVIDMADKAMYAARRHRRGVATLGEAGPVGV</sequence>
<organism evidence="6 7">
    <name type="scientific">Kaustia mangrovi</name>
    <dbReference type="NCBI Taxonomy" id="2593653"/>
    <lineage>
        <taxon>Bacteria</taxon>
        <taxon>Pseudomonadati</taxon>
        <taxon>Pseudomonadota</taxon>
        <taxon>Alphaproteobacteria</taxon>
        <taxon>Hyphomicrobiales</taxon>
        <taxon>Parvibaculaceae</taxon>
        <taxon>Kaustia</taxon>
    </lineage>
</organism>
<dbReference type="KEGG" id="kmn:HW532_05245"/>
<keyword evidence="7" id="KW-1185">Reference proteome</keyword>
<evidence type="ECO:0000313" key="7">
    <source>
        <dbReference type="Proteomes" id="UP000593594"/>
    </source>
</evidence>